<keyword evidence="3" id="KW-1185">Reference proteome</keyword>
<evidence type="ECO:0000313" key="2">
    <source>
        <dbReference type="EMBL" id="REH46162.1"/>
    </source>
</evidence>
<feature type="signal peptide" evidence="1">
    <location>
        <begin position="1"/>
        <end position="28"/>
    </location>
</feature>
<proteinExistence type="predicted"/>
<comment type="caution">
    <text evidence="2">The sequence shown here is derived from an EMBL/GenBank/DDBJ whole genome shotgun (WGS) entry which is preliminary data.</text>
</comment>
<gene>
    <name evidence="2" type="ORF">BCF44_107295</name>
</gene>
<reference evidence="2 3" key="1">
    <citation type="submission" date="2018-08" db="EMBL/GenBank/DDBJ databases">
        <title>Genomic Encyclopedia of Archaeal and Bacterial Type Strains, Phase II (KMG-II): from individual species to whole genera.</title>
        <authorList>
            <person name="Goeker M."/>
        </authorList>
    </citation>
    <scope>NUCLEOTIDE SEQUENCE [LARGE SCALE GENOMIC DNA]</scope>
    <source>
        <strain evidence="2 3">DSM 45791</strain>
    </source>
</reference>
<dbReference type="AlphaFoldDB" id="A0A3E0HIE4"/>
<evidence type="ECO:0000256" key="1">
    <source>
        <dbReference type="SAM" id="SignalP"/>
    </source>
</evidence>
<dbReference type="Proteomes" id="UP000256269">
    <property type="component" value="Unassembled WGS sequence"/>
</dbReference>
<protein>
    <submittedName>
        <fullName evidence="2">Uncharacterized protein</fullName>
    </submittedName>
</protein>
<sequence>MKAFRRWVAAAGLAGLLSGVTLVASAQAASASTIQQGWIQLCSQGGYDSYLEFPAWHSATTIVPQKQCDWWPVNTGGATILVVAHDDKGTSLGSYWYNSSGEGLGIGTESDVKTGWRYAINW</sequence>
<name>A0A3E0HIE4_9PSEU</name>
<accession>A0A3E0HIE4</accession>
<keyword evidence="1" id="KW-0732">Signal</keyword>
<organism evidence="2 3">
    <name type="scientific">Kutzneria buriramensis</name>
    <dbReference type="NCBI Taxonomy" id="1045776"/>
    <lineage>
        <taxon>Bacteria</taxon>
        <taxon>Bacillati</taxon>
        <taxon>Actinomycetota</taxon>
        <taxon>Actinomycetes</taxon>
        <taxon>Pseudonocardiales</taxon>
        <taxon>Pseudonocardiaceae</taxon>
        <taxon>Kutzneria</taxon>
    </lineage>
</organism>
<feature type="chain" id="PRO_5038829953" evidence="1">
    <location>
        <begin position="29"/>
        <end position="122"/>
    </location>
</feature>
<evidence type="ECO:0000313" key="3">
    <source>
        <dbReference type="Proteomes" id="UP000256269"/>
    </source>
</evidence>
<dbReference type="EMBL" id="QUNO01000007">
    <property type="protein sequence ID" value="REH46162.1"/>
    <property type="molecule type" value="Genomic_DNA"/>
</dbReference>